<organism evidence="1 2">
    <name type="scientific">Apiosordaria backusii</name>
    <dbReference type="NCBI Taxonomy" id="314023"/>
    <lineage>
        <taxon>Eukaryota</taxon>
        <taxon>Fungi</taxon>
        <taxon>Dikarya</taxon>
        <taxon>Ascomycota</taxon>
        <taxon>Pezizomycotina</taxon>
        <taxon>Sordariomycetes</taxon>
        <taxon>Sordariomycetidae</taxon>
        <taxon>Sordariales</taxon>
        <taxon>Lasiosphaeriaceae</taxon>
        <taxon>Apiosordaria</taxon>
    </lineage>
</organism>
<dbReference type="EMBL" id="JAUKTV010000001">
    <property type="protein sequence ID" value="KAK0748746.1"/>
    <property type="molecule type" value="Genomic_DNA"/>
</dbReference>
<proteinExistence type="predicted"/>
<sequence length="618" mass="68060">MSETAPSAAGEQQNQAASLQKIQTLLSAKDDTSRFVGLALLKSVLDNTPELRTDEDGLVSLWESIPQKFLDRLIRTGSKQQAKGTNDMLDLAVSVLHTFTALLPEKSRQDTKLVNRIPQLVACLLYCSDDTTRLVLETLVSLVNQPEGAKVFDTIEDLSTLTEIAPSQPLVLDTLFYSWLGAMATTSDKMTLSSKIDKTIGMLVVSFRGTDGVTLLNFLGNLLPRLDPELLPPNPTWLPSLAKFVRDLVISRPTADGRAAFTNLSAALLEVYPIQAPSFYLPRMSTPNTQQRAKLNNPSYNPTAQRLTSAYNVVSNFMGYLLRTLEALDSGETNNNQWIMKPDLLLKLRTSISETMSLTAEYLRDRWDASIAGAMGLHPEARTAAANEGGVSHFTLAWDSKSVHSSQDPLILAAIRTLAIWLREDDGELLRKEAAGLCDMFVDLYQTSSAPEKGLDFRRPLLVAFEGILEERKGKEAFLENGGWQALVTDLYNIFQASSTMSDENEAARGVEIVRILLQIAEAEQPGPREDWMDLVTKVAAWAVPDQTQPPMVEEFQVAVLQLATALLVNAHPGLRRRYTHSTSAIIGIATQLRDKVKKDKGLVEALSDVLEALAALH</sequence>
<keyword evidence="2" id="KW-1185">Reference proteome</keyword>
<dbReference type="InterPro" id="IPR016024">
    <property type="entry name" value="ARM-type_fold"/>
</dbReference>
<dbReference type="Pfam" id="PF05536">
    <property type="entry name" value="Neurochondrin"/>
    <property type="match status" value="1"/>
</dbReference>
<evidence type="ECO:0000313" key="1">
    <source>
        <dbReference type="EMBL" id="KAK0748746.1"/>
    </source>
</evidence>
<evidence type="ECO:0000313" key="2">
    <source>
        <dbReference type="Proteomes" id="UP001172159"/>
    </source>
</evidence>
<dbReference type="Proteomes" id="UP001172159">
    <property type="component" value="Unassembled WGS sequence"/>
</dbReference>
<reference evidence="1" key="1">
    <citation type="submission" date="2023-06" db="EMBL/GenBank/DDBJ databases">
        <title>Genome-scale phylogeny and comparative genomics of the fungal order Sordariales.</title>
        <authorList>
            <consortium name="Lawrence Berkeley National Laboratory"/>
            <person name="Hensen N."/>
            <person name="Bonometti L."/>
            <person name="Westerberg I."/>
            <person name="Brannstrom I.O."/>
            <person name="Guillou S."/>
            <person name="Cros-Aarteil S."/>
            <person name="Calhoun S."/>
            <person name="Haridas S."/>
            <person name="Kuo A."/>
            <person name="Mondo S."/>
            <person name="Pangilinan J."/>
            <person name="Riley R."/>
            <person name="Labutti K."/>
            <person name="Andreopoulos B."/>
            <person name="Lipzen A."/>
            <person name="Chen C."/>
            <person name="Yanf M."/>
            <person name="Daum C."/>
            <person name="Ng V."/>
            <person name="Clum A."/>
            <person name="Steindorff A."/>
            <person name="Ohm R."/>
            <person name="Martin F."/>
            <person name="Silar P."/>
            <person name="Natvig D."/>
            <person name="Lalanne C."/>
            <person name="Gautier V."/>
            <person name="Ament-Velasquez S.L."/>
            <person name="Kruys A."/>
            <person name="Hutchinson M.I."/>
            <person name="Powell A.J."/>
            <person name="Barry K."/>
            <person name="Miller A.N."/>
            <person name="Grigoriev I.V."/>
            <person name="Debuchy R."/>
            <person name="Gladieux P."/>
            <person name="Thoren M.H."/>
            <person name="Johannesson H."/>
        </authorList>
    </citation>
    <scope>NUCLEOTIDE SEQUENCE</scope>
    <source>
        <strain evidence="1">CBS 540.89</strain>
    </source>
</reference>
<dbReference type="InterPro" id="IPR008709">
    <property type="entry name" value="Neurochondrin"/>
</dbReference>
<dbReference type="PANTHER" id="PTHR13109">
    <property type="entry name" value="NEUROCHONDRIN"/>
    <property type="match status" value="1"/>
</dbReference>
<protein>
    <submittedName>
        <fullName evidence="1">Neurochondrin-domain-containing protein</fullName>
    </submittedName>
</protein>
<name>A0AA40F0C6_9PEZI</name>
<gene>
    <name evidence="1" type="ORF">B0T21DRAFT_407232</name>
</gene>
<comment type="caution">
    <text evidence="1">The sequence shown here is derived from an EMBL/GenBank/DDBJ whole genome shotgun (WGS) entry which is preliminary data.</text>
</comment>
<dbReference type="AlphaFoldDB" id="A0AA40F0C6"/>
<dbReference type="PANTHER" id="PTHR13109:SF7">
    <property type="entry name" value="NEUROCHONDRIN"/>
    <property type="match status" value="1"/>
</dbReference>
<accession>A0AA40F0C6</accession>
<dbReference type="SUPFAM" id="SSF48371">
    <property type="entry name" value="ARM repeat"/>
    <property type="match status" value="1"/>
</dbReference>